<protein>
    <submittedName>
        <fullName evidence="1">Uncharacterized protein</fullName>
    </submittedName>
</protein>
<reference evidence="1 2" key="1">
    <citation type="submission" date="2012-05" db="EMBL/GenBank/DDBJ databases">
        <title>Recombination and specialization in a pathogen metapopulation.</title>
        <authorList>
            <person name="Gardiner A."/>
            <person name="Kemen E."/>
            <person name="Schultz-Larsen T."/>
            <person name="MacLean D."/>
            <person name="Van Oosterhout C."/>
            <person name="Jones J.D.G."/>
        </authorList>
    </citation>
    <scope>NUCLEOTIDE SEQUENCE [LARGE SCALE GENOMIC DNA]</scope>
    <source>
        <strain evidence="1 2">Ac Nc2</strain>
    </source>
</reference>
<dbReference type="Proteomes" id="UP000053237">
    <property type="component" value="Unassembled WGS sequence"/>
</dbReference>
<dbReference type="STRING" id="65357.A0A024GMG8"/>
<proteinExistence type="predicted"/>
<evidence type="ECO:0000313" key="1">
    <source>
        <dbReference type="EMBL" id="CCI47537.1"/>
    </source>
</evidence>
<dbReference type="EMBL" id="CAIX01000174">
    <property type="protein sequence ID" value="CCI47537.1"/>
    <property type="molecule type" value="Genomic_DNA"/>
</dbReference>
<name>A0A024GMG8_9STRA</name>
<gene>
    <name evidence="1" type="ORF">BN9_085440</name>
</gene>
<keyword evidence="2" id="KW-1185">Reference proteome</keyword>
<dbReference type="InParanoid" id="A0A024GMG8"/>
<organism evidence="1 2">
    <name type="scientific">Albugo candida</name>
    <dbReference type="NCBI Taxonomy" id="65357"/>
    <lineage>
        <taxon>Eukaryota</taxon>
        <taxon>Sar</taxon>
        <taxon>Stramenopiles</taxon>
        <taxon>Oomycota</taxon>
        <taxon>Peronosporomycetes</taxon>
        <taxon>Albuginales</taxon>
        <taxon>Albuginaceae</taxon>
        <taxon>Albugo</taxon>
    </lineage>
</organism>
<accession>A0A024GMG8</accession>
<evidence type="ECO:0000313" key="2">
    <source>
        <dbReference type="Proteomes" id="UP000053237"/>
    </source>
</evidence>
<sequence>MTFSDDDMLNDLADEMLHEIKHNTGGKSSRGDTTTIPLRAETTQQAMIGNSTSSGPYDLNRMMSQMMPMMSQLMGNIDCKQPARITNNQPKLEEILPKYLSANEAQKWSETIHSDQVIMESAYSRNGVLGKAHSYSYGHGRSSLSSSGVKIERLMRTFLKEGITSSKLTERYNSKTGHLKSMDQVLDTKLVALFKVYLQDVSMQKLASDTDVDILRDRKSDKVEHIVAAGSNRTRTI</sequence>
<comment type="caution">
    <text evidence="1">The sequence shown here is derived from an EMBL/GenBank/DDBJ whole genome shotgun (WGS) entry which is preliminary data.</text>
</comment>
<dbReference type="AlphaFoldDB" id="A0A024GMG8"/>